<dbReference type="Gene3D" id="3.30.1330.30">
    <property type="match status" value="1"/>
</dbReference>
<dbReference type="InterPro" id="IPR013123">
    <property type="entry name" value="SpoU_subst-bd"/>
</dbReference>
<dbReference type="Pfam" id="PF00588">
    <property type="entry name" value="SpoU_methylase"/>
    <property type="match status" value="1"/>
</dbReference>
<keyword evidence="3 5" id="KW-0808">Transferase</keyword>
<keyword evidence="2 5" id="KW-0489">Methyltransferase</keyword>
<sequence length="260" mass="27751">MPPGHERSDAGGNGDAIPGRRAVLEALRARRPLRKILIGRTTHGGTIRDILEEARRQDIVVQFVDGRRLDSLTHAARHQGVVALTSARPLVSVEDVLAAARTRQQPPFILVLDGVEDPANLGAIIRTAEGAGVHGVIIPKHRATGLTPAVAKTSAGALEYLPVAQVTNLVRTLDELKEAGLWVAGADPTAKDVYHRTRLLPPLALVMGGEGKGLGRLVREHCDILVRLPMRGRIASLNVAVAAGVLLYEVVRQMETGGSQ</sequence>
<dbReference type="InterPro" id="IPR004441">
    <property type="entry name" value="rRNA_MeTrfase_TrmH"/>
</dbReference>
<dbReference type="InterPro" id="IPR029064">
    <property type="entry name" value="Ribosomal_eL30-like_sf"/>
</dbReference>
<evidence type="ECO:0000256" key="2">
    <source>
        <dbReference type="ARBA" id="ARBA00022603"/>
    </source>
</evidence>
<dbReference type="InterPro" id="IPR001537">
    <property type="entry name" value="SpoU_MeTrfase"/>
</dbReference>
<dbReference type="Gene3D" id="3.40.1280.10">
    <property type="match status" value="1"/>
</dbReference>
<dbReference type="InterPro" id="IPR029028">
    <property type="entry name" value="Alpha/beta_knot_MTases"/>
</dbReference>
<protein>
    <submittedName>
        <fullName evidence="5">23S rRNA (Guanosine(2251)-2'-O)-methyltransferase RlmB</fullName>
    </submittedName>
</protein>
<dbReference type="EMBL" id="VBAP01000016">
    <property type="protein sequence ID" value="TMI76601.1"/>
    <property type="molecule type" value="Genomic_DNA"/>
</dbReference>
<proteinExistence type="inferred from homology"/>
<dbReference type="GO" id="GO:0006396">
    <property type="term" value="P:RNA processing"/>
    <property type="evidence" value="ECO:0007669"/>
    <property type="project" value="InterPro"/>
</dbReference>
<dbReference type="PANTHER" id="PTHR46429">
    <property type="entry name" value="23S RRNA (GUANOSINE-2'-O-)-METHYLTRANSFERASE RLMB"/>
    <property type="match status" value="1"/>
</dbReference>
<evidence type="ECO:0000313" key="5">
    <source>
        <dbReference type="EMBL" id="TMI76601.1"/>
    </source>
</evidence>
<dbReference type="SMART" id="SM00967">
    <property type="entry name" value="SpoU_sub_bind"/>
    <property type="match status" value="1"/>
</dbReference>
<dbReference type="GO" id="GO:0032259">
    <property type="term" value="P:methylation"/>
    <property type="evidence" value="ECO:0007669"/>
    <property type="project" value="UniProtKB-KW"/>
</dbReference>
<gene>
    <name evidence="5" type="primary">rlmB</name>
    <name evidence="5" type="ORF">E6H05_03140</name>
</gene>
<evidence type="ECO:0000313" key="6">
    <source>
        <dbReference type="Proteomes" id="UP000318834"/>
    </source>
</evidence>
<dbReference type="CDD" id="cd18103">
    <property type="entry name" value="SpoU-like_RlmB"/>
    <property type="match status" value="1"/>
</dbReference>
<dbReference type="FunFam" id="3.40.1280.10:FF:000008">
    <property type="entry name" value="Group 3 RNA methyltransferase TrmH"/>
    <property type="match status" value="1"/>
</dbReference>
<dbReference type="GO" id="GO:0008173">
    <property type="term" value="F:RNA methyltransferase activity"/>
    <property type="evidence" value="ECO:0007669"/>
    <property type="project" value="InterPro"/>
</dbReference>
<accession>A0A537IZ64</accession>
<name>A0A537IZ64_9BACT</name>
<dbReference type="InterPro" id="IPR029026">
    <property type="entry name" value="tRNA_m1G_MTases_N"/>
</dbReference>
<dbReference type="NCBIfam" id="TIGR00186">
    <property type="entry name" value="rRNA_methyl_3"/>
    <property type="match status" value="1"/>
</dbReference>
<dbReference type="SUPFAM" id="SSF55315">
    <property type="entry name" value="L30e-like"/>
    <property type="match status" value="1"/>
</dbReference>
<dbReference type="PANTHER" id="PTHR46429:SF1">
    <property type="entry name" value="23S RRNA (GUANOSINE-2'-O-)-METHYLTRANSFERASE RLMB"/>
    <property type="match status" value="1"/>
</dbReference>
<organism evidence="5 6">
    <name type="scientific">Candidatus Segetimicrobium genomatis</name>
    <dbReference type="NCBI Taxonomy" id="2569760"/>
    <lineage>
        <taxon>Bacteria</taxon>
        <taxon>Bacillati</taxon>
        <taxon>Candidatus Sysuimicrobiota</taxon>
        <taxon>Candidatus Sysuimicrobiia</taxon>
        <taxon>Candidatus Sysuimicrobiales</taxon>
        <taxon>Candidatus Segetimicrobiaceae</taxon>
        <taxon>Candidatus Segetimicrobium</taxon>
    </lineage>
</organism>
<evidence type="ECO:0000256" key="3">
    <source>
        <dbReference type="ARBA" id="ARBA00022679"/>
    </source>
</evidence>
<feature type="domain" description="RNA 2-O ribose methyltransferase substrate binding" evidence="4">
    <location>
        <begin position="16"/>
        <end position="91"/>
    </location>
</feature>
<dbReference type="GO" id="GO:0005829">
    <property type="term" value="C:cytosol"/>
    <property type="evidence" value="ECO:0007669"/>
    <property type="project" value="TreeGrafter"/>
</dbReference>
<comment type="caution">
    <text evidence="5">The sequence shown here is derived from an EMBL/GenBank/DDBJ whole genome shotgun (WGS) entry which is preliminary data.</text>
</comment>
<dbReference type="GO" id="GO:0003723">
    <property type="term" value="F:RNA binding"/>
    <property type="evidence" value="ECO:0007669"/>
    <property type="project" value="InterPro"/>
</dbReference>
<dbReference type="SUPFAM" id="SSF75217">
    <property type="entry name" value="alpha/beta knot"/>
    <property type="match status" value="1"/>
</dbReference>
<dbReference type="Pfam" id="PF08032">
    <property type="entry name" value="SpoU_sub_bind"/>
    <property type="match status" value="1"/>
</dbReference>
<evidence type="ECO:0000256" key="1">
    <source>
        <dbReference type="ARBA" id="ARBA00007228"/>
    </source>
</evidence>
<dbReference type="AlphaFoldDB" id="A0A537IZ64"/>
<comment type="similarity">
    <text evidence="1">Belongs to the class IV-like SAM-binding methyltransferase superfamily. RNA methyltransferase TrmH family.</text>
</comment>
<evidence type="ECO:0000259" key="4">
    <source>
        <dbReference type="SMART" id="SM00967"/>
    </source>
</evidence>
<reference evidence="5 6" key="1">
    <citation type="journal article" date="2019" name="Nat. Microbiol.">
        <title>Mediterranean grassland soil C-N compound turnover is dependent on rainfall and depth, and is mediated by genomically divergent microorganisms.</title>
        <authorList>
            <person name="Diamond S."/>
            <person name="Andeer P.F."/>
            <person name="Li Z."/>
            <person name="Crits-Christoph A."/>
            <person name="Burstein D."/>
            <person name="Anantharaman K."/>
            <person name="Lane K.R."/>
            <person name="Thomas B.C."/>
            <person name="Pan C."/>
            <person name="Northen T.R."/>
            <person name="Banfield J.F."/>
        </authorList>
    </citation>
    <scope>NUCLEOTIDE SEQUENCE [LARGE SCALE GENOMIC DNA]</scope>
    <source>
        <strain evidence="5">NP_8</strain>
    </source>
</reference>
<dbReference type="Proteomes" id="UP000318834">
    <property type="component" value="Unassembled WGS sequence"/>
</dbReference>